<comment type="subcellular location">
    <subcellularLocation>
        <location evidence="1">Endomembrane system</location>
        <topology evidence="1">Multi-pass membrane protein</topology>
    </subcellularLocation>
</comment>
<evidence type="ECO:0000256" key="1">
    <source>
        <dbReference type="ARBA" id="ARBA00004127"/>
    </source>
</evidence>
<protein>
    <submittedName>
        <fullName evidence="6">VIT family protein</fullName>
    </submittedName>
</protein>
<evidence type="ECO:0000256" key="3">
    <source>
        <dbReference type="ARBA" id="ARBA00022989"/>
    </source>
</evidence>
<dbReference type="PANTHER" id="PTHR31851">
    <property type="entry name" value="FE(2+)/MN(2+) TRANSPORTER PCL1"/>
    <property type="match status" value="1"/>
</dbReference>
<dbReference type="AlphaFoldDB" id="A0A857MJY7"/>
<feature type="transmembrane region" description="Helical" evidence="5">
    <location>
        <begin position="176"/>
        <end position="193"/>
    </location>
</feature>
<evidence type="ECO:0000256" key="5">
    <source>
        <dbReference type="SAM" id="Phobius"/>
    </source>
</evidence>
<dbReference type="Proteomes" id="UP001059824">
    <property type="component" value="Chromosome"/>
</dbReference>
<dbReference type="GO" id="GO:0005384">
    <property type="term" value="F:manganese ion transmembrane transporter activity"/>
    <property type="evidence" value="ECO:0007669"/>
    <property type="project" value="InterPro"/>
</dbReference>
<dbReference type="CDD" id="cd02432">
    <property type="entry name" value="Nodulin-21_like_1"/>
    <property type="match status" value="1"/>
</dbReference>
<evidence type="ECO:0000256" key="2">
    <source>
        <dbReference type="ARBA" id="ARBA00022692"/>
    </source>
</evidence>
<feature type="transmembrane region" description="Helical" evidence="5">
    <location>
        <begin position="148"/>
        <end position="170"/>
    </location>
</feature>
<dbReference type="Pfam" id="PF01988">
    <property type="entry name" value="VIT1"/>
    <property type="match status" value="1"/>
</dbReference>
<dbReference type="KEGG" id="mama:GII36_03285"/>
<keyword evidence="7" id="KW-1185">Reference proteome</keyword>
<evidence type="ECO:0000256" key="4">
    <source>
        <dbReference type="ARBA" id="ARBA00023136"/>
    </source>
</evidence>
<proteinExistence type="predicted"/>
<organism evidence="6 7">
    <name type="scientific">Candidatus Mycosynbacter amalyticus</name>
    <dbReference type="NCBI Taxonomy" id="2665156"/>
    <lineage>
        <taxon>Bacteria</taxon>
        <taxon>Candidatus Saccharimonadota</taxon>
        <taxon>Candidatus Saccharimonadota incertae sedis</taxon>
        <taxon>Candidatus Mycosynbacter</taxon>
    </lineage>
</organism>
<keyword evidence="4 5" id="KW-0472">Membrane</keyword>
<dbReference type="InterPro" id="IPR008217">
    <property type="entry name" value="Ccc1_fam"/>
</dbReference>
<dbReference type="GO" id="GO:0030026">
    <property type="term" value="P:intracellular manganese ion homeostasis"/>
    <property type="evidence" value="ECO:0007669"/>
    <property type="project" value="InterPro"/>
</dbReference>
<keyword evidence="3 5" id="KW-1133">Transmembrane helix</keyword>
<name>A0A857MJY7_9BACT</name>
<dbReference type="RefSeq" id="WP_260762430.1">
    <property type="nucleotide sequence ID" value="NZ_CP045921.1"/>
</dbReference>
<reference evidence="6" key="1">
    <citation type="journal article" date="2021" name="Nat. Microbiol.">
        <title>Cocultivation of an ultrasmall environmental parasitic bacterium with lytic ability against bacteria associated with wastewater foams.</title>
        <authorList>
            <person name="Batinovic S."/>
            <person name="Rose J.J.A."/>
            <person name="Ratcliffe J."/>
            <person name="Seviour R.J."/>
            <person name="Petrovski S."/>
        </authorList>
    </citation>
    <scope>NUCLEOTIDE SEQUENCE</scope>
    <source>
        <strain evidence="6">JR1</strain>
    </source>
</reference>
<dbReference type="EMBL" id="CP045921">
    <property type="protein sequence ID" value="QHN42863.1"/>
    <property type="molecule type" value="Genomic_DNA"/>
</dbReference>
<sequence>MTSEPQTESTNALLNKLRAAVLGANDGIVSTSAVVMGVAGASSDNQAIATAGFAALVAGALSMAVGEYVSVSSQSDTEKAYIRREKKLLHENPAEEQQQLAKYYQSQGVSPKTAKLVAADLHQSNALQAHLRMHFGIDEDDLNSPVQAAVASLLAFTAGGLVPFLAVILAPHELKLQITFVAVLIALVATGYFSAHVGGARKSRAILRVVLGGALAMLLTYGIGMLFGTIA</sequence>
<dbReference type="GO" id="GO:0012505">
    <property type="term" value="C:endomembrane system"/>
    <property type="evidence" value="ECO:0007669"/>
    <property type="project" value="UniProtKB-SubCell"/>
</dbReference>
<accession>A0A857MJY7</accession>
<evidence type="ECO:0000313" key="7">
    <source>
        <dbReference type="Proteomes" id="UP001059824"/>
    </source>
</evidence>
<feature type="transmembrane region" description="Helical" evidence="5">
    <location>
        <begin position="205"/>
        <end position="230"/>
    </location>
</feature>
<keyword evidence="2 5" id="KW-0812">Transmembrane</keyword>
<gene>
    <name evidence="6" type="ORF">GII36_03285</name>
</gene>
<evidence type="ECO:0000313" key="6">
    <source>
        <dbReference type="EMBL" id="QHN42863.1"/>
    </source>
</evidence>